<keyword evidence="8" id="KW-0406">Ion transport</keyword>
<evidence type="ECO:0000256" key="5">
    <source>
        <dbReference type="ARBA" id="ARBA00022692"/>
    </source>
</evidence>
<feature type="domain" description="Neurotransmitter-gated ion-channel ligand-binding" evidence="13">
    <location>
        <begin position="52"/>
        <end position="233"/>
    </location>
</feature>
<dbReference type="InterPro" id="IPR006028">
    <property type="entry name" value="GABAA/Glycine_rcpt"/>
</dbReference>
<dbReference type="RefSeq" id="WP_277860455.1">
    <property type="nucleotide sequence ID" value="NZ_JARRAG010000002.1"/>
</dbReference>
<keyword evidence="16" id="KW-1185">Reference proteome</keyword>
<evidence type="ECO:0000259" key="14">
    <source>
        <dbReference type="Pfam" id="PF02932"/>
    </source>
</evidence>
<dbReference type="InterPro" id="IPR006201">
    <property type="entry name" value="Neur_channel"/>
</dbReference>
<evidence type="ECO:0000256" key="8">
    <source>
        <dbReference type="ARBA" id="ARBA00023065"/>
    </source>
</evidence>
<feature type="domain" description="Neurotransmitter-gated ion-channel transmembrane" evidence="14">
    <location>
        <begin position="242"/>
        <end position="325"/>
    </location>
</feature>
<dbReference type="Gene3D" id="1.20.58.390">
    <property type="entry name" value="Neurotransmitter-gated ion-channel transmembrane domain"/>
    <property type="match status" value="1"/>
</dbReference>
<evidence type="ECO:0000259" key="13">
    <source>
        <dbReference type="Pfam" id="PF02931"/>
    </source>
</evidence>
<dbReference type="InterPro" id="IPR036719">
    <property type="entry name" value="Neuro-gated_channel_TM_sf"/>
</dbReference>
<keyword evidence="4" id="KW-1003">Cell membrane</keyword>
<feature type="transmembrane region" description="Helical" evidence="11">
    <location>
        <begin position="270"/>
        <end position="288"/>
    </location>
</feature>
<dbReference type="PANTHER" id="PTHR18945">
    <property type="entry name" value="NEUROTRANSMITTER GATED ION CHANNEL"/>
    <property type="match status" value="1"/>
</dbReference>
<dbReference type="EMBL" id="JARRAG010000002">
    <property type="protein sequence ID" value="MDG3004093.1"/>
    <property type="molecule type" value="Genomic_DNA"/>
</dbReference>
<evidence type="ECO:0000313" key="15">
    <source>
        <dbReference type="EMBL" id="MDG3004093.1"/>
    </source>
</evidence>
<dbReference type="PRINTS" id="PR00253">
    <property type="entry name" value="GABAARECEPTR"/>
</dbReference>
<accession>A0ABT6F9M0</accession>
<keyword evidence="5 11" id="KW-0812">Transmembrane</keyword>
<feature type="transmembrane region" description="Helical" evidence="11">
    <location>
        <begin position="237"/>
        <end position="258"/>
    </location>
</feature>
<evidence type="ECO:0000256" key="12">
    <source>
        <dbReference type="SAM" id="SignalP"/>
    </source>
</evidence>
<evidence type="ECO:0000256" key="3">
    <source>
        <dbReference type="ARBA" id="ARBA00022448"/>
    </source>
</evidence>
<keyword evidence="9 11" id="KW-0472">Membrane</keyword>
<keyword evidence="10" id="KW-0407">Ion channel</keyword>
<keyword evidence="3" id="KW-0813">Transport</keyword>
<dbReference type="Proteomes" id="UP001216907">
    <property type="component" value="Unassembled WGS sequence"/>
</dbReference>
<dbReference type="InterPro" id="IPR006202">
    <property type="entry name" value="Neur_chan_lig-bd"/>
</dbReference>
<evidence type="ECO:0000256" key="10">
    <source>
        <dbReference type="ARBA" id="ARBA00023303"/>
    </source>
</evidence>
<feature type="transmembrane region" description="Helical" evidence="11">
    <location>
        <begin position="339"/>
        <end position="357"/>
    </location>
</feature>
<dbReference type="Gene3D" id="2.70.170.10">
    <property type="entry name" value="Neurotransmitter-gated ion-channel ligand-binding domain"/>
    <property type="match status" value="1"/>
</dbReference>
<evidence type="ECO:0000256" key="6">
    <source>
        <dbReference type="ARBA" id="ARBA00022729"/>
    </source>
</evidence>
<feature type="transmembrane region" description="Helical" evidence="11">
    <location>
        <begin position="300"/>
        <end position="318"/>
    </location>
</feature>
<proteinExistence type="predicted"/>
<comment type="subcellular location">
    <subcellularLocation>
        <location evidence="2">Cell membrane</location>
    </subcellularLocation>
    <subcellularLocation>
        <location evidence="1">Membrane</location>
        <topology evidence="1">Multi-pass membrane protein</topology>
    </subcellularLocation>
</comment>
<organism evidence="15 16">
    <name type="scientific">Paludisphaera mucosa</name>
    <dbReference type="NCBI Taxonomy" id="3030827"/>
    <lineage>
        <taxon>Bacteria</taxon>
        <taxon>Pseudomonadati</taxon>
        <taxon>Planctomycetota</taxon>
        <taxon>Planctomycetia</taxon>
        <taxon>Isosphaerales</taxon>
        <taxon>Isosphaeraceae</taxon>
        <taxon>Paludisphaera</taxon>
    </lineage>
</organism>
<evidence type="ECO:0000256" key="7">
    <source>
        <dbReference type="ARBA" id="ARBA00022989"/>
    </source>
</evidence>
<evidence type="ECO:0000256" key="1">
    <source>
        <dbReference type="ARBA" id="ARBA00004141"/>
    </source>
</evidence>
<protein>
    <recommendedName>
        <fullName evidence="17">Proton-gated ion channel</fullName>
    </recommendedName>
</protein>
<dbReference type="InterPro" id="IPR006029">
    <property type="entry name" value="Neurotrans-gated_channel_TM"/>
</dbReference>
<feature type="chain" id="PRO_5046312415" description="Proton-gated ion channel" evidence="12">
    <location>
        <begin position="21"/>
        <end position="358"/>
    </location>
</feature>
<reference evidence="15 16" key="1">
    <citation type="submission" date="2023-03" db="EMBL/GenBank/DDBJ databases">
        <title>Paludisphaera mucosa sp. nov. a novel planctomycete from northern fen.</title>
        <authorList>
            <person name="Ivanova A."/>
        </authorList>
    </citation>
    <scope>NUCLEOTIDE SEQUENCE [LARGE SCALE GENOMIC DNA]</scope>
    <source>
        <strain evidence="15 16">Pla2</strain>
    </source>
</reference>
<feature type="signal peptide" evidence="12">
    <location>
        <begin position="1"/>
        <end position="20"/>
    </location>
</feature>
<dbReference type="CDD" id="cd19050">
    <property type="entry name" value="LGIC_TM_bact"/>
    <property type="match status" value="1"/>
</dbReference>
<keyword evidence="7 11" id="KW-1133">Transmembrane helix</keyword>
<dbReference type="InterPro" id="IPR036734">
    <property type="entry name" value="Neur_chan_lig-bd_sf"/>
</dbReference>
<evidence type="ECO:0000256" key="11">
    <source>
        <dbReference type="SAM" id="Phobius"/>
    </source>
</evidence>
<dbReference type="SUPFAM" id="SSF63712">
    <property type="entry name" value="Nicotinic receptor ligand binding domain-like"/>
    <property type="match status" value="1"/>
</dbReference>
<dbReference type="InterPro" id="IPR038050">
    <property type="entry name" value="Neuro_actylchol_rec"/>
</dbReference>
<name>A0ABT6F9M0_9BACT</name>
<evidence type="ECO:0000256" key="4">
    <source>
        <dbReference type="ARBA" id="ARBA00022475"/>
    </source>
</evidence>
<gene>
    <name evidence="15" type="ORF">PZE19_09935</name>
</gene>
<evidence type="ECO:0008006" key="17">
    <source>
        <dbReference type="Google" id="ProtNLM"/>
    </source>
</evidence>
<evidence type="ECO:0000256" key="9">
    <source>
        <dbReference type="ARBA" id="ARBA00023136"/>
    </source>
</evidence>
<comment type="caution">
    <text evidence="15">The sequence shown here is derived from an EMBL/GenBank/DDBJ whole genome shotgun (WGS) entry which is preliminary data.</text>
</comment>
<evidence type="ECO:0000313" key="16">
    <source>
        <dbReference type="Proteomes" id="UP001216907"/>
    </source>
</evidence>
<evidence type="ECO:0000256" key="2">
    <source>
        <dbReference type="ARBA" id="ARBA00004236"/>
    </source>
</evidence>
<keyword evidence="6 12" id="KW-0732">Signal</keyword>
<dbReference type="SUPFAM" id="SSF90112">
    <property type="entry name" value="Neurotransmitter-gated ion-channel transmembrane pore"/>
    <property type="match status" value="1"/>
</dbReference>
<sequence length="358" mass="40163">MPAATSPASRRLMWAGLVLAATTGLAPARVGAGPDGPIAGPLRLEGIHWPGEGGARIEISLGVYLIDFARINLREESFDMAAYLDTAWTDPTLVLKPEERRGKVRRYRPGQIWAPALEFVNAVEQVNAEREGDLYVDDDGRVAQRIRFSHKFQSPLRLKRFPFDEQTLTVVVSAFDPFAKDLRLIIDPKRVGKLSEASVTDWNIEAVSARIEPDRDEGPSDERLMFDVDISRRYTFYVWRVLLPMSLLVVASWIVFWFEPTNLQPQVSTGLAILLSLVTFTYAIDFSLPKVAYLTFIDRYTLTSFLFVLAVIFSVSAIHVVIRRDGVERALKLQKAARWVFPLAFVISGLAVAAFSFA</sequence>
<dbReference type="Pfam" id="PF02931">
    <property type="entry name" value="Neur_chan_LBD"/>
    <property type="match status" value="1"/>
</dbReference>
<dbReference type="Pfam" id="PF02932">
    <property type="entry name" value="Neur_chan_memb"/>
    <property type="match status" value="1"/>
</dbReference>